<gene>
    <name evidence="2" type="ORF">UMAG_00886</name>
</gene>
<dbReference type="AlphaFoldDB" id="A0A0D1E4I2"/>
<dbReference type="eggNOG" id="ENOG502SGIR">
    <property type="taxonomic scope" value="Eukaryota"/>
</dbReference>
<accession>A0A0D1E4I2</accession>
<evidence type="ECO:0000313" key="3">
    <source>
        <dbReference type="Proteomes" id="UP000000561"/>
    </source>
</evidence>
<proteinExistence type="predicted"/>
<feature type="compositionally biased region" description="Basic and acidic residues" evidence="1">
    <location>
        <begin position="112"/>
        <end position="123"/>
    </location>
</feature>
<dbReference type="EMBL" id="CM003141">
    <property type="protein sequence ID" value="KIS70969.1"/>
    <property type="molecule type" value="Genomic_DNA"/>
</dbReference>
<evidence type="ECO:0008006" key="4">
    <source>
        <dbReference type="Google" id="ProtNLM"/>
    </source>
</evidence>
<keyword evidence="3" id="KW-1185">Reference proteome</keyword>
<dbReference type="InterPro" id="IPR052058">
    <property type="entry name" value="Alcohol_O-acetyltransferase"/>
</dbReference>
<dbReference type="RefSeq" id="XP_011386904.1">
    <property type="nucleotide sequence ID" value="XM_011388602.1"/>
</dbReference>
<dbReference type="PANTHER" id="PTHR28037">
    <property type="entry name" value="ALCOHOL O-ACETYLTRANSFERASE 1-RELATED"/>
    <property type="match status" value="1"/>
</dbReference>
<evidence type="ECO:0000313" key="2">
    <source>
        <dbReference type="EMBL" id="KIS70969.1"/>
    </source>
</evidence>
<dbReference type="InParanoid" id="A0A0D1E4I2"/>
<protein>
    <recommendedName>
        <fullName evidence="4">Alcohol acetyltransferase</fullName>
    </recommendedName>
</protein>
<dbReference type="OrthoDB" id="3355480at2759"/>
<name>A0A0D1E4I2_MYCMD</name>
<dbReference type="Proteomes" id="UP000000561">
    <property type="component" value="Chromosome 2"/>
</dbReference>
<reference evidence="2 3" key="1">
    <citation type="journal article" date="2006" name="Nature">
        <title>Insights from the genome of the biotrophic fungal plant pathogen Ustilago maydis.</title>
        <authorList>
            <person name="Kamper J."/>
            <person name="Kahmann R."/>
            <person name="Bolker M."/>
            <person name="Ma L.J."/>
            <person name="Brefort T."/>
            <person name="Saville B.J."/>
            <person name="Banuett F."/>
            <person name="Kronstad J.W."/>
            <person name="Gold S.E."/>
            <person name="Muller O."/>
            <person name="Perlin M.H."/>
            <person name="Wosten H.A."/>
            <person name="de Vries R."/>
            <person name="Ruiz-Herrera J."/>
            <person name="Reynaga-Pena C.G."/>
            <person name="Snetselaar K."/>
            <person name="McCann M."/>
            <person name="Perez-Martin J."/>
            <person name="Feldbrugge M."/>
            <person name="Basse C.W."/>
            <person name="Steinberg G."/>
            <person name="Ibeas J.I."/>
            <person name="Holloman W."/>
            <person name="Guzman P."/>
            <person name="Farman M."/>
            <person name="Stajich J.E."/>
            <person name="Sentandreu R."/>
            <person name="Gonzalez-Prieto J.M."/>
            <person name="Kennell J.C."/>
            <person name="Molina L."/>
            <person name="Schirawski J."/>
            <person name="Mendoza-Mendoza A."/>
            <person name="Greilinger D."/>
            <person name="Munch K."/>
            <person name="Rossel N."/>
            <person name="Scherer M."/>
            <person name="Vranes M."/>
            <person name="Ladendorf O."/>
            <person name="Vincon V."/>
            <person name="Fuchs U."/>
            <person name="Sandrock B."/>
            <person name="Meng S."/>
            <person name="Ho E.C."/>
            <person name="Cahill M.J."/>
            <person name="Boyce K.J."/>
            <person name="Klose J."/>
            <person name="Klosterman S.J."/>
            <person name="Deelstra H.J."/>
            <person name="Ortiz-Castellanos L."/>
            <person name="Li W."/>
            <person name="Sanchez-Alonso P."/>
            <person name="Schreier P.H."/>
            <person name="Hauser-Hahn I."/>
            <person name="Vaupel M."/>
            <person name="Koopmann E."/>
            <person name="Friedrich G."/>
            <person name="Voss H."/>
            <person name="Schluter T."/>
            <person name="Margolis J."/>
            <person name="Platt D."/>
            <person name="Swimmer C."/>
            <person name="Gnirke A."/>
            <person name="Chen F."/>
            <person name="Vysotskaia V."/>
            <person name="Mannhaupt G."/>
            <person name="Guldener U."/>
            <person name="Munsterkotter M."/>
            <person name="Haase D."/>
            <person name="Oesterheld M."/>
            <person name="Mewes H.W."/>
            <person name="Mauceli E.W."/>
            <person name="DeCaprio D."/>
            <person name="Wade C.M."/>
            <person name="Butler J."/>
            <person name="Young S."/>
            <person name="Jaffe D.B."/>
            <person name="Calvo S."/>
            <person name="Nusbaum C."/>
            <person name="Galagan J."/>
            <person name="Birren B.W."/>
        </authorList>
    </citation>
    <scope>NUCLEOTIDE SEQUENCE [LARGE SCALE GENOMIC DNA]</scope>
    <source>
        <strain evidence="3">DSM 14603 / FGSC 9021 / UM521</strain>
    </source>
</reference>
<dbReference type="STRING" id="237631.A0A0D1E4I2"/>
<dbReference type="KEGG" id="uma:UMAG_00886"/>
<dbReference type="GeneID" id="23562060"/>
<dbReference type="InterPro" id="IPR023213">
    <property type="entry name" value="CAT-like_dom_sf"/>
</dbReference>
<organism evidence="2 3">
    <name type="scientific">Mycosarcoma maydis</name>
    <name type="common">Corn smut fungus</name>
    <name type="synonym">Ustilago maydis</name>
    <dbReference type="NCBI Taxonomy" id="5270"/>
    <lineage>
        <taxon>Eukaryota</taxon>
        <taxon>Fungi</taxon>
        <taxon>Dikarya</taxon>
        <taxon>Basidiomycota</taxon>
        <taxon>Ustilaginomycotina</taxon>
        <taxon>Ustilaginomycetes</taxon>
        <taxon>Ustilaginales</taxon>
        <taxon>Ustilaginaceae</taxon>
        <taxon>Mycosarcoma</taxon>
    </lineage>
</organism>
<dbReference type="VEuPathDB" id="FungiDB:UMAG_00886"/>
<evidence type="ECO:0000256" key="1">
    <source>
        <dbReference type="SAM" id="MobiDB-lite"/>
    </source>
</evidence>
<dbReference type="OMA" id="HEGRTDI"/>
<dbReference type="Gene3D" id="3.30.559.10">
    <property type="entry name" value="Chloramphenicol acetyltransferase-like domain"/>
    <property type="match status" value="1"/>
</dbReference>
<sequence>MLQVPSPSETRFVRSLYDVDRTKPSPFGWKRCSRASRRYVRRMGLVESFFNTMATLHEGRTDIFYRLPLSCPAKAYEQLVRRLPLVWALLCRRHPLLGSYVDTLTPDGASLDPREAASRRHTGEAAQDGTSSFEPHFIFDIPNSASDLLEQASQRLVWLPTTWREELLLQQDSRSESSRNDAVIAWLDRYVWNGKRRFLDQHAPYGMSRLVILPPSSTETATDDHVSLDLVLCTAHCISDGLSISSLAGELLQALVSLQLPAEIPELVPQAETTTDVAGATMAFYATISQDVKQCLLHGLLSAPQPDARRDGDFALNEAHFVPLLPPSIEASYPELLPTISPAPSQDSSLSGSRLARLRWFWTIRRVILQIRAANAEKEILSDFRANRAEKEVEEPWWGAQTKWSVVRLSSQHTCALTRLAKLKRIRVGSLLYAVAACALNTLETKYVSSQSQRESPTATVMGFPYSVSRFLDTRAAGDTLQRAHVQDPLLPPSKLGVKLGFNGVALPPAELFSLPTTSVSDAIPLNAFQVAQLWQTARQVQKQLNDIFNEPRFMHADGFLTGLEREMRFRKNGVKDVFEVFKDDELDEVAGQDERRPGLAKKNMQGPGSSLNFSMVGLLDTVLPSRLTLPLETFKDTQDACVEVRDGLMFGVRTRAGEAFGTSFTFRGQLNLELGHDTVVWDTDKVDEYLALMKYIVEAIVAFEQRPHRR</sequence>
<feature type="region of interest" description="Disordered" evidence="1">
    <location>
        <begin position="111"/>
        <end position="130"/>
    </location>
</feature>
<dbReference type="PANTHER" id="PTHR28037:SF1">
    <property type="entry name" value="ALCOHOL O-ACETYLTRANSFERASE 1-RELATED"/>
    <property type="match status" value="1"/>
</dbReference>